<gene>
    <name evidence="3" type="ORF">AAG570_002926</name>
</gene>
<dbReference type="PROSITE" id="PS00233">
    <property type="entry name" value="CHIT_BIND_RR_1"/>
    <property type="match status" value="1"/>
</dbReference>
<reference evidence="3 4" key="1">
    <citation type="submission" date="2024-07" db="EMBL/GenBank/DDBJ databases">
        <title>Chromosome-level genome assembly of the water stick insect Ranatra chinensis (Heteroptera: Nepidae).</title>
        <authorList>
            <person name="Liu X."/>
        </authorList>
    </citation>
    <scope>NUCLEOTIDE SEQUENCE [LARGE SCALE GENOMIC DNA]</scope>
    <source>
        <strain evidence="3">Cailab_2021Rc</strain>
        <tissue evidence="3">Muscle</tissue>
    </source>
</reference>
<sequence length="173" mass="18665">MIFALGVVVNAGIYDGLEGAGDLGGVNAIGGGYHGGASYAAPVASYAAPVASYAAPAAVAYAAPVVHKQVDYADAHPQYSFHYNVHDAHTGDVKSQEEHRDGDVVKGRYSLVEPDGSTRTVEYAADDHSGFNAVVHREQNSHPQVVPQAHHFHHHHHHVHQRSFHIFFFINKS</sequence>
<evidence type="ECO:0000313" key="3">
    <source>
        <dbReference type="EMBL" id="KAL1122596.1"/>
    </source>
</evidence>
<protein>
    <submittedName>
        <fullName evidence="3">Uncharacterized protein</fullName>
    </submittedName>
</protein>
<accession>A0ABD0Y593</accession>
<dbReference type="AlphaFoldDB" id="A0ABD0Y593"/>
<evidence type="ECO:0000256" key="1">
    <source>
        <dbReference type="ARBA" id="ARBA00022460"/>
    </source>
</evidence>
<dbReference type="InterPro" id="IPR031311">
    <property type="entry name" value="CHIT_BIND_RR_consensus"/>
</dbReference>
<dbReference type="PRINTS" id="PR00947">
    <property type="entry name" value="CUTICLE"/>
</dbReference>
<keyword evidence="1 2" id="KW-0193">Cuticle</keyword>
<comment type="caution">
    <text evidence="3">The sequence shown here is derived from an EMBL/GenBank/DDBJ whole genome shotgun (WGS) entry which is preliminary data.</text>
</comment>
<dbReference type="InterPro" id="IPR051217">
    <property type="entry name" value="Insect_Cuticle_Struc_Prot"/>
</dbReference>
<dbReference type="PANTHER" id="PTHR12236:SF95">
    <property type="entry name" value="CUTICULAR PROTEIN 76BD, ISOFORM C-RELATED"/>
    <property type="match status" value="1"/>
</dbReference>
<dbReference type="EMBL" id="JBFDAA010000013">
    <property type="protein sequence ID" value="KAL1122596.1"/>
    <property type="molecule type" value="Genomic_DNA"/>
</dbReference>
<dbReference type="PANTHER" id="PTHR12236">
    <property type="entry name" value="STRUCTURAL CONTITUENT OF CUTICLE"/>
    <property type="match status" value="1"/>
</dbReference>
<dbReference type="Proteomes" id="UP001558652">
    <property type="component" value="Unassembled WGS sequence"/>
</dbReference>
<dbReference type="Pfam" id="PF00379">
    <property type="entry name" value="Chitin_bind_4"/>
    <property type="match status" value="1"/>
</dbReference>
<dbReference type="GO" id="GO:0042302">
    <property type="term" value="F:structural constituent of cuticle"/>
    <property type="evidence" value="ECO:0007669"/>
    <property type="project" value="UniProtKB-UniRule"/>
</dbReference>
<dbReference type="InterPro" id="IPR000618">
    <property type="entry name" value="Insect_cuticle"/>
</dbReference>
<evidence type="ECO:0000256" key="2">
    <source>
        <dbReference type="PROSITE-ProRule" id="PRU00497"/>
    </source>
</evidence>
<proteinExistence type="predicted"/>
<keyword evidence="4" id="KW-1185">Reference proteome</keyword>
<organism evidence="3 4">
    <name type="scientific">Ranatra chinensis</name>
    <dbReference type="NCBI Taxonomy" id="642074"/>
    <lineage>
        <taxon>Eukaryota</taxon>
        <taxon>Metazoa</taxon>
        <taxon>Ecdysozoa</taxon>
        <taxon>Arthropoda</taxon>
        <taxon>Hexapoda</taxon>
        <taxon>Insecta</taxon>
        <taxon>Pterygota</taxon>
        <taxon>Neoptera</taxon>
        <taxon>Paraneoptera</taxon>
        <taxon>Hemiptera</taxon>
        <taxon>Heteroptera</taxon>
        <taxon>Panheteroptera</taxon>
        <taxon>Nepomorpha</taxon>
        <taxon>Nepidae</taxon>
        <taxon>Ranatrinae</taxon>
        <taxon>Ranatra</taxon>
    </lineage>
</organism>
<name>A0ABD0Y593_9HEMI</name>
<evidence type="ECO:0000313" key="4">
    <source>
        <dbReference type="Proteomes" id="UP001558652"/>
    </source>
</evidence>
<dbReference type="PROSITE" id="PS51155">
    <property type="entry name" value="CHIT_BIND_RR_2"/>
    <property type="match status" value="1"/>
</dbReference>